<feature type="domain" description="ABC transmembrane type-1" evidence="9">
    <location>
        <begin position="88"/>
        <end position="268"/>
    </location>
</feature>
<evidence type="ECO:0000256" key="1">
    <source>
        <dbReference type="ARBA" id="ARBA00004651"/>
    </source>
</evidence>
<evidence type="ECO:0000256" key="5">
    <source>
        <dbReference type="ARBA" id="ARBA00022989"/>
    </source>
</evidence>
<comment type="similarity">
    <text evidence="7">Belongs to the binding-protein-dependent transport system permease family.</text>
</comment>
<dbReference type="Pfam" id="PF00528">
    <property type="entry name" value="BPD_transp_1"/>
    <property type="match status" value="1"/>
</dbReference>
<sequence>MTTTQLARTAAPAEPTAPAARAASRRGVRADFNGLPWEWRLLTPLALVAVWQLASAVGWLKPQTLAPPSAILHRAALLVQDGTLPQALLHSVSRAGLGFLLGAAIAVVAGLAVGLSRPADAIVDPPMQMLRAVPLLGVVPLFIIWFGIGEFSKVLLVALGVAVPLYLNLVAGLRSVDPQLYDVADSLRLTNRERLQHILLPGALPGTLVGLRQALAFAWLALIVAEQISATSGLGFMINNARDFLQTDTIVVGLVTYALLGLITDGLVRLLERRALRWRDVATEGAAR</sequence>
<dbReference type="FunFam" id="1.10.3720.10:FF:000003">
    <property type="entry name" value="Aliphatic sulfonate ABC transporter permease"/>
    <property type="match status" value="1"/>
</dbReference>
<name>A0A849ACP5_9MICO</name>
<accession>A0A849ACP5</accession>
<dbReference type="InterPro" id="IPR035906">
    <property type="entry name" value="MetI-like_sf"/>
</dbReference>
<feature type="compositionally biased region" description="Low complexity" evidence="8">
    <location>
        <begin position="7"/>
        <end position="22"/>
    </location>
</feature>
<evidence type="ECO:0000256" key="8">
    <source>
        <dbReference type="SAM" id="MobiDB-lite"/>
    </source>
</evidence>
<evidence type="ECO:0000259" key="9">
    <source>
        <dbReference type="PROSITE" id="PS50928"/>
    </source>
</evidence>
<dbReference type="SUPFAM" id="SSF161098">
    <property type="entry name" value="MetI-like"/>
    <property type="match status" value="1"/>
</dbReference>
<gene>
    <name evidence="10" type="ORF">HJ588_00095</name>
</gene>
<feature type="transmembrane region" description="Helical" evidence="7">
    <location>
        <begin position="95"/>
        <end position="116"/>
    </location>
</feature>
<evidence type="ECO:0000256" key="6">
    <source>
        <dbReference type="ARBA" id="ARBA00023136"/>
    </source>
</evidence>
<dbReference type="PANTHER" id="PTHR30151:SF38">
    <property type="entry name" value="ALIPHATIC SULFONATES TRANSPORT PERMEASE PROTEIN SSUC-RELATED"/>
    <property type="match status" value="1"/>
</dbReference>
<dbReference type="GO" id="GO:0005886">
    <property type="term" value="C:plasma membrane"/>
    <property type="evidence" value="ECO:0007669"/>
    <property type="project" value="UniProtKB-SubCell"/>
</dbReference>
<keyword evidence="11" id="KW-1185">Reference proteome</keyword>
<dbReference type="AlphaFoldDB" id="A0A849ACP5"/>
<feature type="transmembrane region" description="Helical" evidence="7">
    <location>
        <begin position="128"/>
        <end position="148"/>
    </location>
</feature>
<keyword evidence="3" id="KW-1003">Cell membrane</keyword>
<dbReference type="RefSeq" id="WP_171150774.1">
    <property type="nucleotide sequence ID" value="NZ_JABENB010000001.1"/>
</dbReference>
<feature type="transmembrane region" description="Helical" evidence="7">
    <location>
        <begin position="154"/>
        <end position="173"/>
    </location>
</feature>
<keyword evidence="4 7" id="KW-0812">Transmembrane</keyword>
<keyword evidence="2 7" id="KW-0813">Transport</keyword>
<evidence type="ECO:0000313" key="11">
    <source>
        <dbReference type="Proteomes" id="UP000557772"/>
    </source>
</evidence>
<dbReference type="GO" id="GO:0042918">
    <property type="term" value="P:alkanesulfonate transmembrane transport"/>
    <property type="evidence" value="ECO:0007669"/>
    <property type="project" value="UniProtKB-ARBA"/>
</dbReference>
<dbReference type="Proteomes" id="UP000557772">
    <property type="component" value="Unassembled WGS sequence"/>
</dbReference>
<dbReference type="EMBL" id="JABENB010000001">
    <property type="protein sequence ID" value="NNG37677.1"/>
    <property type="molecule type" value="Genomic_DNA"/>
</dbReference>
<evidence type="ECO:0000256" key="4">
    <source>
        <dbReference type="ARBA" id="ARBA00022692"/>
    </source>
</evidence>
<keyword evidence="5 7" id="KW-1133">Transmembrane helix</keyword>
<comment type="caution">
    <text evidence="10">The sequence shown here is derived from an EMBL/GenBank/DDBJ whole genome shotgun (WGS) entry which is preliminary data.</text>
</comment>
<proteinExistence type="inferred from homology"/>
<evidence type="ECO:0000313" key="10">
    <source>
        <dbReference type="EMBL" id="NNG37677.1"/>
    </source>
</evidence>
<comment type="subcellular location">
    <subcellularLocation>
        <location evidence="1 7">Cell membrane</location>
        <topology evidence="1 7">Multi-pass membrane protein</topology>
    </subcellularLocation>
</comment>
<protein>
    <submittedName>
        <fullName evidence="10">ABC transporter permease</fullName>
    </submittedName>
</protein>
<reference evidence="10 11" key="1">
    <citation type="submission" date="2020-05" db="EMBL/GenBank/DDBJ databases">
        <title>Flexivirga sp. ID2601S isolated from air conditioner.</title>
        <authorList>
            <person name="Kim D.H."/>
        </authorList>
    </citation>
    <scope>NUCLEOTIDE SEQUENCE [LARGE SCALE GENOMIC DNA]</scope>
    <source>
        <strain evidence="10 11">ID2601S</strain>
    </source>
</reference>
<organism evidence="10 11">
    <name type="scientific">Flexivirga aerilata</name>
    <dbReference type="NCBI Taxonomy" id="1656889"/>
    <lineage>
        <taxon>Bacteria</taxon>
        <taxon>Bacillati</taxon>
        <taxon>Actinomycetota</taxon>
        <taxon>Actinomycetes</taxon>
        <taxon>Micrococcales</taxon>
        <taxon>Dermacoccaceae</taxon>
        <taxon>Flexivirga</taxon>
    </lineage>
</organism>
<evidence type="ECO:0000256" key="7">
    <source>
        <dbReference type="RuleBase" id="RU363032"/>
    </source>
</evidence>
<feature type="region of interest" description="Disordered" evidence="8">
    <location>
        <begin position="1"/>
        <end position="22"/>
    </location>
</feature>
<dbReference type="Gene3D" id="1.10.3720.10">
    <property type="entry name" value="MetI-like"/>
    <property type="match status" value="1"/>
</dbReference>
<feature type="transmembrane region" description="Helical" evidence="7">
    <location>
        <begin position="250"/>
        <end position="271"/>
    </location>
</feature>
<dbReference type="InterPro" id="IPR000515">
    <property type="entry name" value="MetI-like"/>
</dbReference>
<keyword evidence="6 7" id="KW-0472">Membrane</keyword>
<evidence type="ECO:0000256" key="2">
    <source>
        <dbReference type="ARBA" id="ARBA00022448"/>
    </source>
</evidence>
<dbReference type="PROSITE" id="PS50928">
    <property type="entry name" value="ABC_TM1"/>
    <property type="match status" value="1"/>
</dbReference>
<dbReference type="PANTHER" id="PTHR30151">
    <property type="entry name" value="ALKANE SULFONATE ABC TRANSPORTER-RELATED, MEMBRANE SUBUNIT"/>
    <property type="match status" value="1"/>
</dbReference>
<dbReference type="CDD" id="cd06261">
    <property type="entry name" value="TM_PBP2"/>
    <property type="match status" value="1"/>
</dbReference>
<evidence type="ECO:0000256" key="3">
    <source>
        <dbReference type="ARBA" id="ARBA00022475"/>
    </source>
</evidence>